<dbReference type="PANTHER" id="PTHR14859:SF15">
    <property type="entry name" value="ENDONUCLEASE_EXONUCLEASE_PHOSPHATASE DOMAIN-CONTAINING PROTEIN"/>
    <property type="match status" value="1"/>
</dbReference>
<dbReference type="Pfam" id="PF03372">
    <property type="entry name" value="Exo_endo_phos"/>
    <property type="match status" value="1"/>
</dbReference>
<dbReference type="InterPro" id="IPR036691">
    <property type="entry name" value="Endo/exonu/phosph_ase_sf"/>
</dbReference>
<dbReference type="InterPro" id="IPR005135">
    <property type="entry name" value="Endo/exonuclease/phosphatase"/>
</dbReference>
<geneLocation type="plasmid" evidence="2">
    <name>p-HB236076</name>
</geneLocation>
<dbReference type="RefSeq" id="WP_306099503.1">
    <property type="nucleotide sequence ID" value="NZ_CP162602.1"/>
</dbReference>
<dbReference type="InterPro" id="IPR051916">
    <property type="entry name" value="GPI-anchor_lipid_remodeler"/>
</dbReference>
<dbReference type="KEGG" id="vih:AB0763_16280"/>
<dbReference type="AlphaFoldDB" id="A0AB39HIQ1"/>
<keyword evidence="2" id="KW-0378">Hydrolase</keyword>
<dbReference type="GO" id="GO:0004519">
    <property type="term" value="F:endonuclease activity"/>
    <property type="evidence" value="ECO:0007669"/>
    <property type="project" value="UniProtKB-KW"/>
</dbReference>
<keyword evidence="2" id="KW-0614">Plasmid</keyword>
<evidence type="ECO:0000259" key="1">
    <source>
        <dbReference type="Pfam" id="PF03372"/>
    </source>
</evidence>
<dbReference type="SUPFAM" id="SSF56219">
    <property type="entry name" value="DNase I-like"/>
    <property type="match status" value="1"/>
</dbReference>
<dbReference type="PANTHER" id="PTHR14859">
    <property type="entry name" value="CALCOFLUOR WHITE HYPERSENSITIVE PROTEIN PRECURSOR"/>
    <property type="match status" value="1"/>
</dbReference>
<reference evidence="2" key="1">
    <citation type="submission" date="2024-07" db="EMBL/GenBank/DDBJ databases">
        <title>Genome Analysis of a Potential Novel Vibrio Species Secreting pH- and Thermo-stable Alginate Lyase and its Application in Producing Alginate Oligosaccharides.</title>
        <authorList>
            <person name="Huang H."/>
            <person name="Bao K."/>
        </authorList>
    </citation>
    <scope>NUCLEOTIDE SEQUENCE</scope>
    <source>
        <strain evidence="2">HB236076</strain>
        <plasmid evidence="2">p-HB236076</plasmid>
    </source>
</reference>
<dbReference type="GO" id="GO:0006506">
    <property type="term" value="P:GPI anchor biosynthetic process"/>
    <property type="evidence" value="ECO:0007669"/>
    <property type="project" value="TreeGrafter"/>
</dbReference>
<evidence type="ECO:0000313" key="2">
    <source>
        <dbReference type="EMBL" id="XDK26597.1"/>
    </source>
</evidence>
<accession>A0AB39HIQ1</accession>
<organism evidence="2">
    <name type="scientific">Vibrio sp. HB236076</name>
    <dbReference type="NCBI Taxonomy" id="3232307"/>
    <lineage>
        <taxon>Bacteria</taxon>
        <taxon>Pseudomonadati</taxon>
        <taxon>Pseudomonadota</taxon>
        <taxon>Gammaproteobacteria</taxon>
        <taxon>Vibrionales</taxon>
        <taxon>Vibrionaceae</taxon>
        <taxon>Vibrio</taxon>
    </lineage>
</organism>
<protein>
    <submittedName>
        <fullName evidence="2">Endonuclease/exonuclease/phosphatase family protein</fullName>
    </submittedName>
</protein>
<dbReference type="EMBL" id="CP162602">
    <property type="protein sequence ID" value="XDK26597.1"/>
    <property type="molecule type" value="Genomic_DNA"/>
</dbReference>
<proteinExistence type="predicted"/>
<dbReference type="GO" id="GO:0016020">
    <property type="term" value="C:membrane"/>
    <property type="evidence" value="ECO:0007669"/>
    <property type="project" value="GOC"/>
</dbReference>
<dbReference type="Gene3D" id="3.60.10.10">
    <property type="entry name" value="Endonuclease/exonuclease/phosphatase"/>
    <property type="match status" value="1"/>
</dbReference>
<keyword evidence="2" id="KW-0540">Nuclease</keyword>
<name>A0AB39HIQ1_9VIBR</name>
<sequence length="307" mass="35018">MSQPTLTIASANLLNFLAPPNAYYQFDNIYEREQWQEKCRWTQAQLRELDADMIGFQEVFSADECQRLCQAIGYPFFATVDTPHVESDYIYSQPVVALASRYPITQVSGLESQRLDALPASFTPFSRTPLFATVDVPLFGNVAVYVCHLKSQRPMDDQDDPIMARWLSHQQRGQEAVMLRLLANRQYQKEPMPTLLVGDFNQSLDSSITQALVDNPSTELDALALKDCWQQRLQAPSERRATHYHFAKGNVLDYILCSQEFDPAHPRSVATLIDYRVCDQHLVNPIYERDRQASDHAFIAATFAMAL</sequence>
<feature type="domain" description="Endonuclease/exonuclease/phosphatase" evidence="1">
    <location>
        <begin position="44"/>
        <end position="296"/>
    </location>
</feature>
<gene>
    <name evidence="2" type="ORF">AB0763_16280</name>
</gene>
<keyword evidence="2" id="KW-0255">Endonuclease</keyword>